<protein>
    <submittedName>
        <fullName evidence="2">Uncharacterized protein</fullName>
    </submittedName>
</protein>
<comment type="caution">
    <text evidence="2">The sequence shown here is derived from an EMBL/GenBank/DDBJ whole genome shotgun (WGS) entry which is preliminary data.</text>
</comment>
<sequence length="183" mass="20539">MQHIQTRLLSGPLDMDDLPRPIIETKKEGDTEVGAEVHRNSNSQQQPSATLPLAELSDSEDTSRNSEATVSDLNNTVTVKAEVKTEICGNDIAARSTYRQLMLTRRRKNITVEVKQEQSDSVESETGKNESVKEYQQENGRLSQVQSQNESSESKIRFPDKNDRQALLETPSATTDDKTSFRK</sequence>
<dbReference type="OrthoDB" id="4726at2759"/>
<feature type="compositionally biased region" description="Polar residues" evidence="1">
    <location>
        <begin position="40"/>
        <end position="49"/>
    </location>
</feature>
<dbReference type="AlphaFoldDB" id="A0A9P0QH30"/>
<keyword evidence="3" id="KW-1185">Reference proteome</keyword>
<feature type="region of interest" description="Disordered" evidence="1">
    <location>
        <begin position="1"/>
        <end position="70"/>
    </location>
</feature>
<accession>A0A9P0QH30</accession>
<feature type="compositionally biased region" description="Basic and acidic residues" evidence="1">
    <location>
        <begin position="17"/>
        <end position="39"/>
    </location>
</feature>
<evidence type="ECO:0000313" key="2">
    <source>
        <dbReference type="EMBL" id="CAH2020067.1"/>
    </source>
</evidence>
<organism evidence="2 3">
    <name type="scientific">Acanthoscelides obtectus</name>
    <name type="common">Bean weevil</name>
    <name type="synonym">Bruchus obtectus</name>
    <dbReference type="NCBI Taxonomy" id="200917"/>
    <lineage>
        <taxon>Eukaryota</taxon>
        <taxon>Metazoa</taxon>
        <taxon>Ecdysozoa</taxon>
        <taxon>Arthropoda</taxon>
        <taxon>Hexapoda</taxon>
        <taxon>Insecta</taxon>
        <taxon>Pterygota</taxon>
        <taxon>Neoptera</taxon>
        <taxon>Endopterygota</taxon>
        <taxon>Coleoptera</taxon>
        <taxon>Polyphaga</taxon>
        <taxon>Cucujiformia</taxon>
        <taxon>Chrysomeloidea</taxon>
        <taxon>Chrysomelidae</taxon>
        <taxon>Bruchinae</taxon>
        <taxon>Bruchini</taxon>
        <taxon>Acanthoscelides</taxon>
    </lineage>
</organism>
<dbReference type="Proteomes" id="UP001152888">
    <property type="component" value="Unassembled WGS sequence"/>
</dbReference>
<gene>
    <name evidence="2" type="ORF">ACAOBT_LOCUS37603</name>
</gene>
<dbReference type="EMBL" id="CAKOFQ010010749">
    <property type="protein sequence ID" value="CAH2020067.1"/>
    <property type="molecule type" value="Genomic_DNA"/>
</dbReference>
<reference evidence="2" key="1">
    <citation type="submission" date="2022-03" db="EMBL/GenBank/DDBJ databases">
        <authorList>
            <person name="Sayadi A."/>
        </authorList>
    </citation>
    <scope>NUCLEOTIDE SEQUENCE</scope>
</reference>
<feature type="compositionally biased region" description="Basic and acidic residues" evidence="1">
    <location>
        <begin position="152"/>
        <end position="166"/>
    </location>
</feature>
<evidence type="ECO:0000256" key="1">
    <source>
        <dbReference type="SAM" id="MobiDB-lite"/>
    </source>
</evidence>
<proteinExistence type="predicted"/>
<name>A0A9P0QH30_ACAOB</name>
<feature type="compositionally biased region" description="Basic and acidic residues" evidence="1">
    <location>
        <begin position="125"/>
        <end position="136"/>
    </location>
</feature>
<feature type="region of interest" description="Disordered" evidence="1">
    <location>
        <begin position="115"/>
        <end position="183"/>
    </location>
</feature>
<evidence type="ECO:0000313" key="3">
    <source>
        <dbReference type="Proteomes" id="UP001152888"/>
    </source>
</evidence>